<dbReference type="SUPFAM" id="SSF47384">
    <property type="entry name" value="Homodimeric domain of signal transducing histidine kinase"/>
    <property type="match status" value="1"/>
</dbReference>
<gene>
    <name evidence="9" type="ORF">GCM10011380_22290</name>
</gene>
<dbReference type="InterPro" id="IPR003661">
    <property type="entry name" value="HisK_dim/P_dom"/>
</dbReference>
<dbReference type="PRINTS" id="PR00344">
    <property type="entry name" value="BCTRLSENSOR"/>
</dbReference>
<dbReference type="SUPFAM" id="SSF55874">
    <property type="entry name" value="ATPase domain of HSP90 chaperone/DNA topoisomerase II/histidine kinase"/>
    <property type="match status" value="1"/>
</dbReference>
<evidence type="ECO:0000256" key="6">
    <source>
        <dbReference type="ARBA" id="ARBA00023012"/>
    </source>
</evidence>
<comment type="catalytic activity">
    <reaction evidence="1">
        <text>ATP + protein L-histidine = ADP + protein N-phospho-L-histidine.</text>
        <dbReference type="EC" id="2.7.13.3"/>
    </reaction>
</comment>
<dbReference type="CDD" id="cd00082">
    <property type="entry name" value="HisKA"/>
    <property type="match status" value="1"/>
</dbReference>
<keyword evidence="7" id="KW-0812">Transmembrane</keyword>
<dbReference type="EC" id="2.7.13.3" evidence="2"/>
<dbReference type="InterPro" id="IPR011990">
    <property type="entry name" value="TPR-like_helical_dom_sf"/>
</dbReference>
<keyword evidence="10" id="KW-1185">Reference proteome</keyword>
<evidence type="ECO:0000313" key="9">
    <source>
        <dbReference type="EMBL" id="GGB32400.1"/>
    </source>
</evidence>
<reference evidence="9" key="1">
    <citation type="journal article" date="2014" name="Int. J. Syst. Evol. Microbiol.">
        <title>Complete genome sequence of Corynebacterium casei LMG S-19264T (=DSM 44701T), isolated from a smear-ripened cheese.</title>
        <authorList>
            <consortium name="US DOE Joint Genome Institute (JGI-PGF)"/>
            <person name="Walter F."/>
            <person name="Albersmeier A."/>
            <person name="Kalinowski J."/>
            <person name="Ruckert C."/>
        </authorList>
    </citation>
    <scope>NUCLEOTIDE SEQUENCE</scope>
    <source>
        <strain evidence="9">CGMCC 1.15330</strain>
    </source>
</reference>
<dbReference type="PANTHER" id="PTHR43047:SF64">
    <property type="entry name" value="HISTIDINE KINASE CONTAINING CHEY-HOMOLOGOUS RECEIVER DOMAIN AND PAS DOMAIN-RELATED"/>
    <property type="match status" value="1"/>
</dbReference>
<dbReference type="Gene3D" id="3.30.565.10">
    <property type="entry name" value="Histidine kinase-like ATPase, C-terminal domain"/>
    <property type="match status" value="1"/>
</dbReference>
<evidence type="ECO:0000259" key="8">
    <source>
        <dbReference type="PROSITE" id="PS50109"/>
    </source>
</evidence>
<dbReference type="EMBL" id="BMIH01000003">
    <property type="protein sequence ID" value="GGB32400.1"/>
    <property type="molecule type" value="Genomic_DNA"/>
</dbReference>
<dbReference type="InterPro" id="IPR036097">
    <property type="entry name" value="HisK_dim/P_sf"/>
</dbReference>
<dbReference type="SUPFAM" id="SSF48452">
    <property type="entry name" value="TPR-like"/>
    <property type="match status" value="3"/>
</dbReference>
<keyword evidence="4" id="KW-0808">Transferase</keyword>
<proteinExistence type="predicted"/>
<accession>A0A916T6J7</accession>
<dbReference type="AlphaFoldDB" id="A0A916T6J7"/>
<dbReference type="SMART" id="SM00388">
    <property type="entry name" value="HisKA"/>
    <property type="match status" value="1"/>
</dbReference>
<dbReference type="InterPro" id="IPR005467">
    <property type="entry name" value="His_kinase_dom"/>
</dbReference>
<feature type="domain" description="Histidine kinase" evidence="8">
    <location>
        <begin position="408"/>
        <end position="626"/>
    </location>
</feature>
<keyword evidence="6" id="KW-0902">Two-component regulatory system</keyword>
<dbReference type="Pfam" id="PF02518">
    <property type="entry name" value="HATPase_c"/>
    <property type="match status" value="1"/>
</dbReference>
<dbReference type="InterPro" id="IPR003594">
    <property type="entry name" value="HATPase_dom"/>
</dbReference>
<evidence type="ECO:0000256" key="3">
    <source>
        <dbReference type="ARBA" id="ARBA00022553"/>
    </source>
</evidence>
<keyword evidence="7" id="KW-1133">Transmembrane helix</keyword>
<keyword evidence="7" id="KW-0472">Membrane</keyword>
<dbReference type="Gene3D" id="1.25.40.10">
    <property type="entry name" value="Tetratricopeptide repeat domain"/>
    <property type="match status" value="2"/>
</dbReference>
<sequence length="771" mass="82713">MVDPQNAAEAARQAASSARAYAGQPDGQKTLAAAEALQAEAMFRLGELDRAAPLIESALNRIGPNQTELAGEVRLTRGSLRGAKSQFGGALTDFQNAFKIFERIDNQRSQAIALMLIASLYSSGKDYERALRYLTQASDIYRGDPGLMVALYNNRGGVLQDLKRHDEAEQQFRVALSYAEKMRSPVLIAQVLRNVARNRLKAGQVTAAEQAVRRSLAVAASGEAASWRPQLLALAAEAAFQRGNFGQAERLITQSFAQVDIDDTEASWLEPHLTAYRVFQRQGRYELAMEHLAAVKRIDDDATRLATSTSNALMAARFDFANQELRIAKLRAAELRRSIALEQARTRFQRTMFLVAGGATAIVILLLAIGLFTIRRSRNALRVARDGLAVTNMELHKALAAKTEFLATTSHEIRTPLNGILGMTQVMLADATLPPVTRDRLGVVQGAGLTMRALVDDILDVAKMETGHLTLDDQPYDLPATIHDAARLWEEEARAKGLDYRIDLADAPRMLMGDAGRIRQIVFNLLSNAVKFTSRGQVALTACTVDGGEALALTVSDSGIGIAPEKQGAIFESFRQADASTTRQFGGTGLGLAICRNLTVAMGGTITVRSEVGQGATFTVVIPVKLAAVPEPTAPLADQPALLVLDRSPITRAMWKTLLEARAGTLLFAATVDEAIAAIGSRAIARMLIDDATLFAAADPADATATLATAAQAAGVETTLLWSGDRDGRDGVAPLMTRIVAKPIAGAALAAMIFDTECDRLTGTPLVSRAA</sequence>
<dbReference type="InterPro" id="IPR036890">
    <property type="entry name" value="HATPase_C_sf"/>
</dbReference>
<dbReference type="Proteomes" id="UP000623067">
    <property type="component" value="Unassembled WGS sequence"/>
</dbReference>
<reference evidence="9" key="2">
    <citation type="submission" date="2020-09" db="EMBL/GenBank/DDBJ databases">
        <authorList>
            <person name="Sun Q."/>
            <person name="Zhou Y."/>
        </authorList>
    </citation>
    <scope>NUCLEOTIDE SEQUENCE</scope>
    <source>
        <strain evidence="9">CGMCC 1.15330</strain>
    </source>
</reference>
<dbReference type="SMART" id="SM00387">
    <property type="entry name" value="HATPase_c"/>
    <property type="match status" value="1"/>
</dbReference>
<evidence type="ECO:0000256" key="4">
    <source>
        <dbReference type="ARBA" id="ARBA00022679"/>
    </source>
</evidence>
<dbReference type="Pfam" id="PF00512">
    <property type="entry name" value="HisKA"/>
    <property type="match status" value="1"/>
</dbReference>
<dbReference type="PROSITE" id="PS50109">
    <property type="entry name" value="HIS_KIN"/>
    <property type="match status" value="1"/>
</dbReference>
<dbReference type="PANTHER" id="PTHR43047">
    <property type="entry name" value="TWO-COMPONENT HISTIDINE PROTEIN KINASE"/>
    <property type="match status" value="1"/>
</dbReference>
<dbReference type="SMART" id="SM00028">
    <property type="entry name" value="TPR"/>
    <property type="match status" value="6"/>
</dbReference>
<feature type="transmembrane region" description="Helical" evidence="7">
    <location>
        <begin position="352"/>
        <end position="374"/>
    </location>
</feature>
<dbReference type="Pfam" id="PF13424">
    <property type="entry name" value="TPR_12"/>
    <property type="match status" value="1"/>
</dbReference>
<dbReference type="CDD" id="cd16922">
    <property type="entry name" value="HATPase_EvgS-ArcB-TorS-like"/>
    <property type="match status" value="1"/>
</dbReference>
<dbReference type="FunFam" id="3.30.565.10:FF:000010">
    <property type="entry name" value="Sensor histidine kinase RcsC"/>
    <property type="match status" value="1"/>
</dbReference>
<dbReference type="InterPro" id="IPR019734">
    <property type="entry name" value="TPR_rpt"/>
</dbReference>
<evidence type="ECO:0000256" key="1">
    <source>
        <dbReference type="ARBA" id="ARBA00000085"/>
    </source>
</evidence>
<organism evidence="9 10">
    <name type="scientific">Sphingomonas metalli</name>
    <dbReference type="NCBI Taxonomy" id="1779358"/>
    <lineage>
        <taxon>Bacteria</taxon>
        <taxon>Pseudomonadati</taxon>
        <taxon>Pseudomonadota</taxon>
        <taxon>Alphaproteobacteria</taxon>
        <taxon>Sphingomonadales</taxon>
        <taxon>Sphingomonadaceae</taxon>
        <taxon>Sphingomonas</taxon>
    </lineage>
</organism>
<evidence type="ECO:0000256" key="7">
    <source>
        <dbReference type="SAM" id="Phobius"/>
    </source>
</evidence>
<evidence type="ECO:0000313" key="10">
    <source>
        <dbReference type="Proteomes" id="UP000623067"/>
    </source>
</evidence>
<name>A0A916T6J7_9SPHN</name>
<evidence type="ECO:0000256" key="5">
    <source>
        <dbReference type="ARBA" id="ARBA00022777"/>
    </source>
</evidence>
<keyword evidence="3" id="KW-0597">Phosphoprotein</keyword>
<keyword evidence="5" id="KW-0418">Kinase</keyword>
<comment type="caution">
    <text evidence="9">The sequence shown here is derived from an EMBL/GenBank/DDBJ whole genome shotgun (WGS) entry which is preliminary data.</text>
</comment>
<dbReference type="Gene3D" id="1.10.287.130">
    <property type="match status" value="1"/>
</dbReference>
<protein>
    <recommendedName>
        <fullName evidence="2">histidine kinase</fullName>
        <ecNumber evidence="2">2.7.13.3</ecNumber>
    </recommendedName>
</protein>
<dbReference type="GO" id="GO:0000155">
    <property type="term" value="F:phosphorelay sensor kinase activity"/>
    <property type="evidence" value="ECO:0007669"/>
    <property type="project" value="InterPro"/>
</dbReference>
<evidence type="ECO:0000256" key="2">
    <source>
        <dbReference type="ARBA" id="ARBA00012438"/>
    </source>
</evidence>
<dbReference type="InterPro" id="IPR004358">
    <property type="entry name" value="Sig_transdc_His_kin-like_C"/>
</dbReference>